<sequence length="87" mass="9505">MTMMKASTGSSFVAVAVKSVGEINSLESRVEREKDDEASIGALDSVKFTYLTSLFAIMATGSSRTNKGKEKPEDLLVILFRAYFLSM</sequence>
<dbReference type="AlphaFoldDB" id="A0AAP0ELV0"/>
<dbReference type="EMBL" id="JBBNAF010000012">
    <property type="protein sequence ID" value="KAK9093137.1"/>
    <property type="molecule type" value="Genomic_DNA"/>
</dbReference>
<evidence type="ECO:0000313" key="1">
    <source>
        <dbReference type="EMBL" id="KAK9093137.1"/>
    </source>
</evidence>
<keyword evidence="2" id="KW-1185">Reference proteome</keyword>
<gene>
    <name evidence="1" type="ORF">Syun_028048</name>
</gene>
<reference evidence="1 2" key="1">
    <citation type="submission" date="2024-01" db="EMBL/GenBank/DDBJ databases">
        <title>Genome assemblies of Stephania.</title>
        <authorList>
            <person name="Yang L."/>
        </authorList>
    </citation>
    <scope>NUCLEOTIDE SEQUENCE [LARGE SCALE GENOMIC DNA]</scope>
    <source>
        <strain evidence="1">YNDBR</strain>
        <tissue evidence="1">Leaf</tissue>
    </source>
</reference>
<name>A0AAP0ELV0_9MAGN</name>
<accession>A0AAP0ELV0</accession>
<proteinExistence type="predicted"/>
<protein>
    <submittedName>
        <fullName evidence="1">Uncharacterized protein</fullName>
    </submittedName>
</protein>
<dbReference type="Proteomes" id="UP001420932">
    <property type="component" value="Unassembled WGS sequence"/>
</dbReference>
<organism evidence="1 2">
    <name type="scientific">Stephania yunnanensis</name>
    <dbReference type="NCBI Taxonomy" id="152371"/>
    <lineage>
        <taxon>Eukaryota</taxon>
        <taxon>Viridiplantae</taxon>
        <taxon>Streptophyta</taxon>
        <taxon>Embryophyta</taxon>
        <taxon>Tracheophyta</taxon>
        <taxon>Spermatophyta</taxon>
        <taxon>Magnoliopsida</taxon>
        <taxon>Ranunculales</taxon>
        <taxon>Menispermaceae</taxon>
        <taxon>Menispermoideae</taxon>
        <taxon>Cissampelideae</taxon>
        <taxon>Stephania</taxon>
    </lineage>
</organism>
<comment type="caution">
    <text evidence="1">The sequence shown here is derived from an EMBL/GenBank/DDBJ whole genome shotgun (WGS) entry which is preliminary data.</text>
</comment>
<evidence type="ECO:0000313" key="2">
    <source>
        <dbReference type="Proteomes" id="UP001420932"/>
    </source>
</evidence>